<dbReference type="FunFam" id="3.40.50.1820:FF:000013">
    <property type="entry name" value="Carboxypeptidase"/>
    <property type="match status" value="1"/>
</dbReference>
<protein>
    <recommendedName>
        <fullName evidence="9">Carboxypeptidase</fullName>
        <ecNumber evidence="9">3.4.16.-</ecNumber>
    </recommendedName>
</protein>
<dbReference type="AlphaFoldDB" id="A0ABD1MSY2"/>
<dbReference type="SUPFAM" id="SSF53474">
    <property type="entry name" value="alpha/beta-Hydrolases"/>
    <property type="match status" value="1"/>
</dbReference>
<keyword evidence="4 9" id="KW-0121">Carboxypeptidase</keyword>
<comment type="caution">
    <text evidence="10">The sequence shown here is derived from an EMBL/GenBank/DDBJ whole genome shotgun (WGS) entry which is preliminary data.</text>
</comment>
<keyword evidence="5 9" id="KW-0645">Protease</keyword>
<comment type="similarity">
    <text evidence="2 9">Belongs to the peptidase S10 family.</text>
</comment>
<evidence type="ECO:0000256" key="1">
    <source>
        <dbReference type="ARBA" id="ARBA00004613"/>
    </source>
</evidence>
<proteinExistence type="inferred from homology"/>
<dbReference type="PRINTS" id="PR00724">
    <property type="entry name" value="CRBOXYPTASEC"/>
</dbReference>
<keyword evidence="7" id="KW-1015">Disulfide bond</keyword>
<dbReference type="Gene3D" id="3.40.50.11320">
    <property type="match status" value="1"/>
</dbReference>
<gene>
    <name evidence="10" type="ORF">Fmac_013366</name>
</gene>
<keyword evidence="3" id="KW-0964">Secreted</keyword>
<comment type="subcellular location">
    <subcellularLocation>
        <location evidence="1">Secreted</location>
    </subcellularLocation>
</comment>
<evidence type="ECO:0000256" key="3">
    <source>
        <dbReference type="ARBA" id="ARBA00022525"/>
    </source>
</evidence>
<dbReference type="GO" id="GO:0005576">
    <property type="term" value="C:extracellular region"/>
    <property type="evidence" value="ECO:0007669"/>
    <property type="project" value="UniProtKB-SubCell"/>
</dbReference>
<dbReference type="InterPro" id="IPR033124">
    <property type="entry name" value="Ser_caboxypep_his_AS"/>
</dbReference>
<dbReference type="Pfam" id="PF00450">
    <property type="entry name" value="Peptidase_S10"/>
    <property type="match status" value="2"/>
</dbReference>
<reference evidence="10 11" key="1">
    <citation type="submission" date="2024-08" db="EMBL/GenBank/DDBJ databases">
        <title>Insights into the chromosomal genome structure of Flemingia macrophylla.</title>
        <authorList>
            <person name="Ding Y."/>
            <person name="Zhao Y."/>
            <person name="Bi W."/>
            <person name="Wu M."/>
            <person name="Zhao G."/>
            <person name="Gong Y."/>
            <person name="Li W."/>
            <person name="Zhang P."/>
        </authorList>
    </citation>
    <scope>NUCLEOTIDE SEQUENCE [LARGE SCALE GENOMIC DNA]</scope>
    <source>
        <strain evidence="10">DYQJB</strain>
        <tissue evidence="10">Leaf</tissue>
    </source>
</reference>
<dbReference type="PANTHER" id="PTHR11802">
    <property type="entry name" value="SERINE PROTEASE FAMILY S10 SERINE CARBOXYPEPTIDASE"/>
    <property type="match status" value="1"/>
</dbReference>
<dbReference type="InterPro" id="IPR001563">
    <property type="entry name" value="Peptidase_S10"/>
</dbReference>
<dbReference type="InterPro" id="IPR018202">
    <property type="entry name" value="Ser_caboxypep_ser_AS"/>
</dbReference>
<dbReference type="EMBL" id="JBGMDY010000004">
    <property type="protein sequence ID" value="KAL2338920.1"/>
    <property type="molecule type" value="Genomic_DNA"/>
</dbReference>
<keyword evidence="11" id="KW-1185">Reference proteome</keyword>
<dbReference type="Proteomes" id="UP001603857">
    <property type="component" value="Unassembled WGS sequence"/>
</dbReference>
<dbReference type="GO" id="GO:0006508">
    <property type="term" value="P:proteolysis"/>
    <property type="evidence" value="ECO:0007669"/>
    <property type="project" value="UniProtKB-KW"/>
</dbReference>
<evidence type="ECO:0000256" key="4">
    <source>
        <dbReference type="ARBA" id="ARBA00022645"/>
    </source>
</evidence>
<evidence type="ECO:0000256" key="9">
    <source>
        <dbReference type="RuleBase" id="RU361156"/>
    </source>
</evidence>
<evidence type="ECO:0000313" key="11">
    <source>
        <dbReference type="Proteomes" id="UP001603857"/>
    </source>
</evidence>
<evidence type="ECO:0000313" key="10">
    <source>
        <dbReference type="EMBL" id="KAL2338920.1"/>
    </source>
</evidence>
<dbReference type="Gene3D" id="3.40.50.1820">
    <property type="entry name" value="alpha/beta hydrolase"/>
    <property type="match status" value="1"/>
</dbReference>
<evidence type="ECO:0000256" key="7">
    <source>
        <dbReference type="ARBA" id="ARBA00023157"/>
    </source>
</evidence>
<keyword evidence="8" id="KW-0325">Glycoprotein</keyword>
<dbReference type="PANTHER" id="PTHR11802:SF235">
    <property type="entry name" value="SERINE CARBOXYPEPTIDASE-LIKE 33"/>
    <property type="match status" value="1"/>
</dbReference>
<evidence type="ECO:0000256" key="6">
    <source>
        <dbReference type="ARBA" id="ARBA00022801"/>
    </source>
</evidence>
<organism evidence="10 11">
    <name type="scientific">Flemingia macrophylla</name>
    <dbReference type="NCBI Taxonomy" id="520843"/>
    <lineage>
        <taxon>Eukaryota</taxon>
        <taxon>Viridiplantae</taxon>
        <taxon>Streptophyta</taxon>
        <taxon>Embryophyta</taxon>
        <taxon>Tracheophyta</taxon>
        <taxon>Spermatophyta</taxon>
        <taxon>Magnoliopsida</taxon>
        <taxon>eudicotyledons</taxon>
        <taxon>Gunneridae</taxon>
        <taxon>Pentapetalae</taxon>
        <taxon>rosids</taxon>
        <taxon>fabids</taxon>
        <taxon>Fabales</taxon>
        <taxon>Fabaceae</taxon>
        <taxon>Papilionoideae</taxon>
        <taxon>50 kb inversion clade</taxon>
        <taxon>NPAAA clade</taxon>
        <taxon>indigoferoid/millettioid clade</taxon>
        <taxon>Phaseoleae</taxon>
        <taxon>Flemingia</taxon>
    </lineage>
</organism>
<evidence type="ECO:0000256" key="2">
    <source>
        <dbReference type="ARBA" id="ARBA00009431"/>
    </source>
</evidence>
<accession>A0ABD1MSY2</accession>
<sequence>MFWPKRSTLVAHVNMNTNVSLCLQLLGFSLLITLFSKASAINVTYESDRIIHLPGQPSKPSISHFSGYITVSENHGRALFYWFFEAQSEPSKKPLLLWLNGGPGCSSIGTGAAIEIGPLLVSKNGEGIHFNKYSWNQEANLLFLESPAGVGFSYTNTSSDFPTILEDHFVAEDSYNFLVNWLQRFPQFKSRDFFIAGESYGGHYIPQLAELIFDRNKDTYKYPFINLKGFILTEVGNPETNDYYDYKGLLEYAWSHAVISDQQYDKAKQVCDFRQFNWSNQCNHAMDPVFQELLEIDIYNIYAPTCRLNSTSSLANDRNDNNPESFTKMRNDYRLKRMRISGGYDPCFSNGDADGRCPVIGTRYCVEALGLPLKSRWRTWCHHNQVGGRIVEYDGLTYVTVRGAGHLVPLNKPSEALSLIHSFLTGKHLPNRG</sequence>
<dbReference type="PROSITE" id="PS00560">
    <property type="entry name" value="CARBOXYPEPT_SER_HIS"/>
    <property type="match status" value="1"/>
</dbReference>
<dbReference type="PROSITE" id="PS00131">
    <property type="entry name" value="CARBOXYPEPT_SER_SER"/>
    <property type="match status" value="1"/>
</dbReference>
<dbReference type="InterPro" id="IPR029058">
    <property type="entry name" value="AB_hydrolase_fold"/>
</dbReference>
<evidence type="ECO:0000256" key="5">
    <source>
        <dbReference type="ARBA" id="ARBA00022670"/>
    </source>
</evidence>
<evidence type="ECO:0000256" key="8">
    <source>
        <dbReference type="ARBA" id="ARBA00023180"/>
    </source>
</evidence>
<dbReference type="GO" id="GO:0004185">
    <property type="term" value="F:serine-type carboxypeptidase activity"/>
    <property type="evidence" value="ECO:0007669"/>
    <property type="project" value="UniProtKB-UniRule"/>
</dbReference>
<keyword evidence="6 9" id="KW-0378">Hydrolase</keyword>
<name>A0ABD1MSY2_9FABA</name>
<dbReference type="EC" id="3.4.16.-" evidence="9"/>